<comment type="caution">
    <text evidence="1">The sequence shown here is derived from an EMBL/GenBank/DDBJ whole genome shotgun (WGS) entry which is preliminary data.</text>
</comment>
<dbReference type="EMBL" id="JBHFPV010000002">
    <property type="protein sequence ID" value="MFH6604349.1"/>
    <property type="molecule type" value="Genomic_DNA"/>
</dbReference>
<accession>A0ACC7LMV6</accession>
<gene>
    <name evidence="1" type="ORF">ACEZ3G_12730</name>
</gene>
<evidence type="ECO:0000313" key="2">
    <source>
        <dbReference type="Proteomes" id="UP001595191"/>
    </source>
</evidence>
<proteinExistence type="predicted"/>
<reference evidence="1" key="1">
    <citation type="submission" date="2024-09" db="EMBL/GenBank/DDBJ databases">
        <authorList>
            <person name="Liu J."/>
        </authorList>
    </citation>
    <scope>NUCLEOTIDE SEQUENCE</scope>
    <source>
        <strain evidence="1">NBU2967</strain>
    </source>
</reference>
<name>A0ACC7LMV6_9FLAO</name>
<keyword evidence="2" id="KW-1185">Reference proteome</keyword>
<sequence length="555" mass="61219">MRRTAFGPSVVAHIKELKMAEEIKTDYCILGGGIAGILLASQLVSSGKKITIIDQGPRFSEEDRANMLQQSKKDLNDFADYNDDVDPSIITPLSSETAKDDVIEWTNYRLFGLGGTALHFQGIMMRPTEEDMKVRSLFGYGRDWPISYADLEPWLLKAEYEIGVAANEDNPYASHRSGSFPMPGHPPSYFDSEFFAPGLKKMGMAGHSCPISVNSVPYRGRSGCLACRACKFCPSGARYSPDRVHIPILEKHENVEIIEHLSVRRLETNQEGNKIVAAHALRIQDKSEVTILANNFIVAMGGVETARMLLLSADHHHHKDGLGNMGGQLGRGFSDHLSPYITYDMGKPIGNRLGFETMTSDHFRTNADRNEHPTFSLFSSPAMDWFPIGNEATMWSSKNNRLSLDELRERIPRMATIVSYGIENVNTGSMLELDKDILDAFGDPVAKITFKLTDWDMQGYHKFTEVATKLGEAMGAQDISEVSPPGANVGYHPSGATAMAKNPDKGVCDENLKVFGLKNLHIVSNSVFPHMGANVPTLTISALALRLADHLKGIK</sequence>
<dbReference type="Proteomes" id="UP001595191">
    <property type="component" value="Unassembled WGS sequence"/>
</dbReference>
<evidence type="ECO:0000313" key="1">
    <source>
        <dbReference type="EMBL" id="MFH6604349.1"/>
    </source>
</evidence>
<organism evidence="1 2">
    <name type="scientific">Meishania litoralis</name>
    <dbReference type="NCBI Taxonomy" id="3434685"/>
    <lineage>
        <taxon>Bacteria</taxon>
        <taxon>Pseudomonadati</taxon>
        <taxon>Bacteroidota</taxon>
        <taxon>Flavobacteriia</taxon>
        <taxon>Flavobacteriales</taxon>
        <taxon>Flavobacteriaceae</taxon>
        <taxon>Meishania</taxon>
    </lineage>
</organism>
<protein>
    <submittedName>
        <fullName evidence="1">GMC oxidoreductase</fullName>
    </submittedName>
</protein>